<evidence type="ECO:0000313" key="3">
    <source>
        <dbReference type="EMBL" id="GIJ49827.1"/>
    </source>
</evidence>
<sequence>MPATGGRRGRRDNGLVAAAYTAVGDIDPRIGEHLLDVLAADGIAAYLQPSTDQHPITRTTSLPARPTDRLFVDKDHVGTARDYVRQVNPEPDRSDPAVEAAMVPAPDREPDKTETDPEPDDRAAREQIAWEEIVAGFDLKIDPADAPWPKSEEVTLGEPRPLPVLDPPTDAPPRRRRTDREEPSLLDALDTFGMGLPDEPTDDEGYTPPPPPPLPRISKAAALGIAAIGFGLLLFIWPGLLPLAGDTVLLLAFGSIVAGFVTLIWRLRPGDDEDDDEFDDGARI</sequence>
<gene>
    <name evidence="3" type="ORF">Val02_67130</name>
</gene>
<dbReference type="EMBL" id="BOPF01000031">
    <property type="protein sequence ID" value="GIJ49827.1"/>
    <property type="molecule type" value="Genomic_DNA"/>
</dbReference>
<keyword evidence="4" id="KW-1185">Reference proteome</keyword>
<keyword evidence="2" id="KW-0472">Membrane</keyword>
<dbReference type="AlphaFoldDB" id="A0A8J4DV60"/>
<organism evidence="3 4">
    <name type="scientific">Virgisporangium aliadipatigenens</name>
    <dbReference type="NCBI Taxonomy" id="741659"/>
    <lineage>
        <taxon>Bacteria</taxon>
        <taxon>Bacillati</taxon>
        <taxon>Actinomycetota</taxon>
        <taxon>Actinomycetes</taxon>
        <taxon>Micromonosporales</taxon>
        <taxon>Micromonosporaceae</taxon>
        <taxon>Virgisporangium</taxon>
    </lineage>
</organism>
<dbReference type="RefSeq" id="WP_203903279.1">
    <property type="nucleotide sequence ID" value="NZ_BOPF01000031.1"/>
</dbReference>
<keyword evidence="2" id="KW-1133">Transmembrane helix</keyword>
<name>A0A8J4DV60_9ACTN</name>
<accession>A0A8J4DV60</accession>
<protein>
    <recommendedName>
        <fullName evidence="5">DUF308 domain-containing protein</fullName>
    </recommendedName>
</protein>
<feature type="compositionally biased region" description="Basic and acidic residues" evidence="1">
    <location>
        <begin position="86"/>
        <end position="96"/>
    </location>
</feature>
<feature type="transmembrane region" description="Helical" evidence="2">
    <location>
        <begin position="220"/>
        <end position="241"/>
    </location>
</feature>
<feature type="transmembrane region" description="Helical" evidence="2">
    <location>
        <begin position="247"/>
        <end position="265"/>
    </location>
</feature>
<feature type="region of interest" description="Disordered" evidence="1">
    <location>
        <begin position="86"/>
        <end position="123"/>
    </location>
</feature>
<evidence type="ECO:0000256" key="2">
    <source>
        <dbReference type="SAM" id="Phobius"/>
    </source>
</evidence>
<evidence type="ECO:0008006" key="5">
    <source>
        <dbReference type="Google" id="ProtNLM"/>
    </source>
</evidence>
<reference evidence="3" key="1">
    <citation type="submission" date="2021-01" db="EMBL/GenBank/DDBJ databases">
        <title>Whole genome shotgun sequence of Virgisporangium aliadipatigenens NBRC 105644.</title>
        <authorList>
            <person name="Komaki H."/>
            <person name="Tamura T."/>
        </authorList>
    </citation>
    <scope>NUCLEOTIDE SEQUENCE</scope>
    <source>
        <strain evidence="3">NBRC 105644</strain>
    </source>
</reference>
<feature type="compositionally biased region" description="Basic and acidic residues" evidence="1">
    <location>
        <begin position="106"/>
        <end position="123"/>
    </location>
</feature>
<evidence type="ECO:0000256" key="1">
    <source>
        <dbReference type="SAM" id="MobiDB-lite"/>
    </source>
</evidence>
<evidence type="ECO:0000313" key="4">
    <source>
        <dbReference type="Proteomes" id="UP000619260"/>
    </source>
</evidence>
<proteinExistence type="predicted"/>
<dbReference type="Proteomes" id="UP000619260">
    <property type="component" value="Unassembled WGS sequence"/>
</dbReference>
<comment type="caution">
    <text evidence="3">The sequence shown here is derived from an EMBL/GenBank/DDBJ whole genome shotgun (WGS) entry which is preliminary data.</text>
</comment>
<feature type="region of interest" description="Disordered" evidence="1">
    <location>
        <begin position="141"/>
        <end position="183"/>
    </location>
</feature>
<feature type="compositionally biased region" description="Pro residues" evidence="1">
    <location>
        <begin position="160"/>
        <end position="171"/>
    </location>
</feature>
<keyword evidence="2" id="KW-0812">Transmembrane</keyword>